<dbReference type="WBParaSite" id="Hba_00764">
    <property type="protein sequence ID" value="Hba_00764"/>
    <property type="gene ID" value="Hba_00764"/>
</dbReference>
<evidence type="ECO:0000313" key="1">
    <source>
        <dbReference type="Proteomes" id="UP000095283"/>
    </source>
</evidence>
<sequence length="143" mass="17072">MFVYLLNMLYNSLVEYSIVGKSSILLDQEKRDYYDFSTSVCMENKSTVFWETSNQSLRCVPCPGYCSTSSDFIHYTLATEYLMDKNTQLTRYFVLIQIRFQIWNIPTLKELMSRAIWRARAHYDSFDPQRYCIHCLPFFQDLV</sequence>
<protein>
    <submittedName>
        <fullName evidence="2">PIP49_C domain-containing protein</fullName>
    </submittedName>
</protein>
<dbReference type="AlphaFoldDB" id="A0A1I7W7Z3"/>
<evidence type="ECO:0000313" key="2">
    <source>
        <dbReference type="WBParaSite" id="Hba_00764"/>
    </source>
</evidence>
<reference evidence="2" key="1">
    <citation type="submission" date="2016-11" db="UniProtKB">
        <authorList>
            <consortium name="WormBaseParasite"/>
        </authorList>
    </citation>
    <scope>IDENTIFICATION</scope>
</reference>
<organism evidence="1 2">
    <name type="scientific">Heterorhabditis bacteriophora</name>
    <name type="common">Entomopathogenic nematode worm</name>
    <dbReference type="NCBI Taxonomy" id="37862"/>
    <lineage>
        <taxon>Eukaryota</taxon>
        <taxon>Metazoa</taxon>
        <taxon>Ecdysozoa</taxon>
        <taxon>Nematoda</taxon>
        <taxon>Chromadorea</taxon>
        <taxon>Rhabditida</taxon>
        <taxon>Rhabditina</taxon>
        <taxon>Rhabditomorpha</taxon>
        <taxon>Strongyloidea</taxon>
        <taxon>Heterorhabditidae</taxon>
        <taxon>Heterorhabditis</taxon>
    </lineage>
</organism>
<dbReference type="Proteomes" id="UP000095283">
    <property type="component" value="Unplaced"/>
</dbReference>
<accession>A0A1I7W7Z3</accession>
<keyword evidence="1" id="KW-1185">Reference proteome</keyword>
<proteinExistence type="predicted"/>
<name>A0A1I7W7Z3_HETBA</name>